<gene>
    <name evidence="1" type="ORF">ATN00_13015</name>
</gene>
<keyword evidence="2" id="KW-1185">Reference proteome</keyword>
<evidence type="ECO:0000313" key="2">
    <source>
        <dbReference type="Proteomes" id="UP000056968"/>
    </source>
</evidence>
<dbReference type="PANTHER" id="PTHR12558">
    <property type="entry name" value="CELL DIVISION CYCLE 16,23,27"/>
    <property type="match status" value="1"/>
</dbReference>
<evidence type="ECO:0000313" key="1">
    <source>
        <dbReference type="EMBL" id="ALR22617.1"/>
    </source>
</evidence>
<dbReference type="InterPro" id="IPR019734">
    <property type="entry name" value="TPR_rpt"/>
</dbReference>
<dbReference type="STRING" id="1332080.ATN00_13015"/>
<accession>A0A0S3F4H4</accession>
<dbReference type="Pfam" id="PF13432">
    <property type="entry name" value="TPR_16"/>
    <property type="match status" value="2"/>
</dbReference>
<dbReference type="EMBL" id="CP013264">
    <property type="protein sequence ID" value="ALR22617.1"/>
    <property type="molecule type" value="Genomic_DNA"/>
</dbReference>
<name>A0A0S3F4H4_9SPHN</name>
<reference evidence="1 2" key="1">
    <citation type="submission" date="2015-11" db="EMBL/GenBank/DDBJ databases">
        <title>A Two-component Flavoprotein Monooxygenase System MeaXY Responsible for para-Hydroxylation of 2-Methyl-6-ethylaniline and 2,6-Diethylaniline in Sphingobium baderi DE-13.</title>
        <authorList>
            <person name="Cheng M."/>
            <person name="Meng Q."/>
            <person name="Yang Y."/>
            <person name="Chu C."/>
            <person name="Yan X."/>
            <person name="He J."/>
            <person name="Li S."/>
        </authorList>
    </citation>
    <scope>NUCLEOTIDE SEQUENCE [LARGE SCALE GENOMIC DNA]</scope>
    <source>
        <strain evidence="1 2">DE-13</strain>
    </source>
</reference>
<dbReference type="PANTHER" id="PTHR12558:SF33">
    <property type="entry name" value="BLL7664 PROTEIN"/>
    <property type="match status" value="1"/>
</dbReference>
<dbReference type="Proteomes" id="UP000056968">
    <property type="component" value="Chromosome"/>
</dbReference>
<dbReference type="AlphaFoldDB" id="A0A0S3F4H4"/>
<sequence>MLALPMTAQASVAPDSAFHAYARARLADGDGASPLAVENYRLALDEDPGSPAIARRSYLQALESGDLPLALRSARLLDAEGLLPRDGTLLHIGDALNRKDWAAARTWTDRMAEEGNFAFLAPLVRSWIRLGEGNYDPPILVAKDRADILARRYMDEQIALQALARKDVQAALPAIRAALATRTSDQDALRLTFAAQLASQRAATQALELLPDDRANFALARSDIEQGRSRKLRREGAPLTPAQGFGRLLTRLAVDAAAMDGGEVLSIRLARIATFADPGAESRIVMARLLTENENPALGLAEARKIPVDSYYGALAEAELIDALDGAGQDEGAIALARSQAAAPNAEAERFVRLGSLLAGAKDFSGAAQAFRAAQARYPADAMPWTLLLFEGSALEQGKQWDEARAVLERAAKIEPNEPMILNYLGYAQIERRQNVDEALALLKKASTLKPDDPSITDSLGWAQFIAGNVEAAVPVLEKAAASAPGDATINEHLGDALWAAGRRYEARYAWKAAATFADGVVAERLKAKAKEGMKPEYAAP</sequence>
<proteinExistence type="predicted"/>
<dbReference type="InterPro" id="IPR011990">
    <property type="entry name" value="TPR-like_helical_dom_sf"/>
</dbReference>
<dbReference type="OrthoDB" id="9766710at2"/>
<dbReference type="SMART" id="SM00028">
    <property type="entry name" value="TPR"/>
    <property type="match status" value="5"/>
</dbReference>
<protein>
    <submittedName>
        <fullName evidence="1">Uncharacterized protein</fullName>
    </submittedName>
</protein>
<dbReference type="Gene3D" id="1.25.40.10">
    <property type="entry name" value="Tetratricopeptide repeat domain"/>
    <property type="match status" value="1"/>
</dbReference>
<dbReference type="KEGG" id="sbd:ATN00_13015"/>
<organism evidence="1 2">
    <name type="scientific">Sphingobium baderi</name>
    <dbReference type="NCBI Taxonomy" id="1332080"/>
    <lineage>
        <taxon>Bacteria</taxon>
        <taxon>Pseudomonadati</taxon>
        <taxon>Pseudomonadota</taxon>
        <taxon>Alphaproteobacteria</taxon>
        <taxon>Sphingomonadales</taxon>
        <taxon>Sphingomonadaceae</taxon>
        <taxon>Sphingobium</taxon>
    </lineage>
</organism>
<dbReference type="SUPFAM" id="SSF48452">
    <property type="entry name" value="TPR-like"/>
    <property type="match status" value="1"/>
</dbReference>